<dbReference type="SUPFAM" id="SSF53756">
    <property type="entry name" value="UDP-Glycosyltransferase/glycogen phosphorylase"/>
    <property type="match status" value="1"/>
</dbReference>
<name>A0A6N3DMN5_EUBLI</name>
<feature type="domain" description="Glycosyl transferase family 1" evidence="1">
    <location>
        <begin position="184"/>
        <end position="332"/>
    </location>
</feature>
<dbReference type="AlphaFoldDB" id="A0A6N3DMN5"/>
<dbReference type="EC" id="2.4.1.52" evidence="2"/>
<dbReference type="PANTHER" id="PTHR12526:SF630">
    <property type="entry name" value="GLYCOSYLTRANSFERASE"/>
    <property type="match status" value="1"/>
</dbReference>
<proteinExistence type="predicted"/>
<dbReference type="GO" id="GO:0047265">
    <property type="term" value="F:poly(glycerol-phosphate) alpha-glucosyltransferase activity"/>
    <property type="evidence" value="ECO:0007669"/>
    <property type="project" value="UniProtKB-EC"/>
</dbReference>
<organism evidence="2">
    <name type="scientific">Eubacterium limosum</name>
    <dbReference type="NCBI Taxonomy" id="1736"/>
    <lineage>
        <taxon>Bacteria</taxon>
        <taxon>Bacillati</taxon>
        <taxon>Bacillota</taxon>
        <taxon>Clostridia</taxon>
        <taxon>Eubacteriales</taxon>
        <taxon>Eubacteriaceae</taxon>
        <taxon>Eubacterium</taxon>
    </lineage>
</organism>
<evidence type="ECO:0000259" key="1">
    <source>
        <dbReference type="Pfam" id="PF00534"/>
    </source>
</evidence>
<keyword evidence="2" id="KW-0808">Transferase</keyword>
<gene>
    <name evidence="2" type="primary">tagE</name>
    <name evidence="2" type="ORF">ELLFYP34_03132</name>
</gene>
<dbReference type="InterPro" id="IPR001296">
    <property type="entry name" value="Glyco_trans_1"/>
</dbReference>
<evidence type="ECO:0000313" key="2">
    <source>
        <dbReference type="EMBL" id="VYU28081.1"/>
    </source>
</evidence>
<dbReference type="EMBL" id="CACRTR010000009">
    <property type="protein sequence ID" value="VYU28081.1"/>
    <property type="molecule type" value="Genomic_DNA"/>
</dbReference>
<keyword evidence="2" id="KW-0328">Glycosyltransferase</keyword>
<dbReference type="Gene3D" id="3.40.50.2000">
    <property type="entry name" value="Glycogen Phosphorylase B"/>
    <property type="match status" value="2"/>
</dbReference>
<accession>A0A6N3DMN5</accession>
<sequence length="357" mass="40468">MRLLIIVDDYSGGAGNMAQLLALNGKKQGLDVSLLPLWVKSRPRYNLSGIKCFENRAANLKSRVLNLLRAMVFIRRTVAAEDFDAVVSFITNNSILAVFALLGKKMPVIASERHNIKARIPEGMWRLLMRLAYCRASRVTVQFEHFRDFDKGRFRHKTVVTPNIIQAAPAVKDYRRQEDTPVIHFVSCARLVPVKGLDTMIECFKKIHDHNPRTQLNIYGEGRERKYLQGLVIRYGLEDTVLLRGKTSNPYAELVKNDIYLMTSEQEGFPNALGEAMAVGLPSVVFECHEGIRDLVGAGGFAVQPGDQQEFMKKALLLCQDSELREKMGKEALSRSKRYRPERVLKIWKKCIGEAIC</sequence>
<dbReference type="Pfam" id="PF00534">
    <property type="entry name" value="Glycos_transf_1"/>
    <property type="match status" value="1"/>
</dbReference>
<reference evidence="2" key="1">
    <citation type="submission" date="2019-11" db="EMBL/GenBank/DDBJ databases">
        <authorList>
            <person name="Feng L."/>
        </authorList>
    </citation>
    <scope>NUCLEOTIDE SEQUENCE</scope>
    <source>
        <strain evidence="2">ElimosumLFYP34</strain>
    </source>
</reference>
<dbReference type="PANTHER" id="PTHR12526">
    <property type="entry name" value="GLYCOSYLTRANSFERASE"/>
    <property type="match status" value="1"/>
</dbReference>
<protein>
    <submittedName>
        <fullName evidence="2">Putative poly(Glycerol-phosphate) alpha-glucosyltransferase</fullName>
        <ecNumber evidence="2">2.4.1.52</ecNumber>
    </submittedName>
</protein>